<dbReference type="Proteomes" id="UP000198420">
    <property type="component" value="Unassembled WGS sequence"/>
</dbReference>
<dbReference type="EMBL" id="FZNP01000007">
    <property type="protein sequence ID" value="SNR80512.1"/>
    <property type="molecule type" value="Genomic_DNA"/>
</dbReference>
<reference evidence="3" key="1">
    <citation type="submission" date="2017-06" db="EMBL/GenBank/DDBJ databases">
        <authorList>
            <person name="Varghese N."/>
            <person name="Submissions S."/>
        </authorList>
    </citation>
    <scope>NUCLEOTIDE SEQUENCE [LARGE SCALE GENOMIC DNA]</scope>
    <source>
        <strain evidence="3">DSM 44485</strain>
    </source>
</reference>
<dbReference type="RefSeq" id="WP_089313135.1">
    <property type="nucleotide sequence ID" value="NZ_FZNP01000007.1"/>
</dbReference>
<dbReference type="InterPro" id="IPR000073">
    <property type="entry name" value="AB_hydrolase_1"/>
</dbReference>
<name>A0A238ZBQ0_9ACTN</name>
<dbReference type="InterPro" id="IPR029058">
    <property type="entry name" value="AB_hydrolase_fold"/>
</dbReference>
<protein>
    <submittedName>
        <fullName evidence="2">Pimeloyl-ACP methyl ester carboxylesterase</fullName>
    </submittedName>
</protein>
<dbReference type="OrthoDB" id="63519at2"/>
<sequence length="263" mass="27248">MDTTHSKDGTRIAIDRAGEGPALIHVGGALNDRGSGAALAGLLAPHRTVLTYDRRGRGDSGDTPPYAVEREIEDLAAVIEAAGGSAAVYGMSSGAVLALRAAAHGLPITRLALFEPPFNPAHDDRLTRARAYSTELTGMLADGRRGDALALFMTAVGMPEEMVRQMRGAPMWPALEALAPTLAYDSAVMDDAATGAELPEELLAGVTVPALVLDGGDSPAWMRDIARRTAALLPAGTHRTLDGQTHDVDPAALAPVLAGFLSG</sequence>
<gene>
    <name evidence="2" type="ORF">SAMN06265355_10798</name>
</gene>
<dbReference type="Gene3D" id="3.40.50.1820">
    <property type="entry name" value="alpha/beta hydrolase"/>
    <property type="match status" value="1"/>
</dbReference>
<evidence type="ECO:0000313" key="3">
    <source>
        <dbReference type="Proteomes" id="UP000198420"/>
    </source>
</evidence>
<dbReference type="SUPFAM" id="SSF53474">
    <property type="entry name" value="alpha/beta-Hydrolases"/>
    <property type="match status" value="1"/>
</dbReference>
<organism evidence="2 3">
    <name type="scientific">Actinomadura mexicana</name>
    <dbReference type="NCBI Taxonomy" id="134959"/>
    <lineage>
        <taxon>Bacteria</taxon>
        <taxon>Bacillati</taxon>
        <taxon>Actinomycetota</taxon>
        <taxon>Actinomycetes</taxon>
        <taxon>Streptosporangiales</taxon>
        <taxon>Thermomonosporaceae</taxon>
        <taxon>Actinomadura</taxon>
    </lineage>
</organism>
<dbReference type="GO" id="GO:0003824">
    <property type="term" value="F:catalytic activity"/>
    <property type="evidence" value="ECO:0007669"/>
    <property type="project" value="UniProtKB-ARBA"/>
</dbReference>
<dbReference type="AlphaFoldDB" id="A0A238ZBQ0"/>
<evidence type="ECO:0000313" key="2">
    <source>
        <dbReference type="EMBL" id="SNR80512.1"/>
    </source>
</evidence>
<accession>A0A238ZBQ0</accession>
<proteinExistence type="predicted"/>
<evidence type="ECO:0000259" key="1">
    <source>
        <dbReference type="Pfam" id="PF12697"/>
    </source>
</evidence>
<dbReference type="Pfam" id="PF12697">
    <property type="entry name" value="Abhydrolase_6"/>
    <property type="match status" value="1"/>
</dbReference>
<feature type="domain" description="AB hydrolase-1" evidence="1">
    <location>
        <begin position="37"/>
        <end position="252"/>
    </location>
</feature>
<keyword evidence="3" id="KW-1185">Reference proteome</keyword>